<reference evidence="1 2" key="2">
    <citation type="submission" date="2018-11" db="EMBL/GenBank/DDBJ databases">
        <authorList>
            <consortium name="Pathogen Informatics"/>
        </authorList>
    </citation>
    <scope>NUCLEOTIDE SEQUENCE [LARGE SCALE GENOMIC DNA]</scope>
    <source>
        <strain evidence="1 2">MHpl1</strain>
    </source>
</reference>
<proteinExistence type="predicted"/>
<accession>A0A0N4W3E1</accession>
<dbReference type="OMA" id="YISAVVW"/>
<organism evidence="3">
    <name type="scientific">Haemonchus placei</name>
    <name type="common">Barber's pole worm</name>
    <dbReference type="NCBI Taxonomy" id="6290"/>
    <lineage>
        <taxon>Eukaryota</taxon>
        <taxon>Metazoa</taxon>
        <taxon>Ecdysozoa</taxon>
        <taxon>Nematoda</taxon>
        <taxon>Chromadorea</taxon>
        <taxon>Rhabditida</taxon>
        <taxon>Rhabditina</taxon>
        <taxon>Rhabditomorpha</taxon>
        <taxon>Strongyloidea</taxon>
        <taxon>Trichostrongylidae</taxon>
        <taxon>Haemonchus</taxon>
    </lineage>
</organism>
<evidence type="ECO:0000313" key="2">
    <source>
        <dbReference type="Proteomes" id="UP000268014"/>
    </source>
</evidence>
<evidence type="ECO:0000313" key="1">
    <source>
        <dbReference type="EMBL" id="VDO22959.1"/>
    </source>
</evidence>
<keyword evidence="2" id="KW-1185">Reference proteome</keyword>
<dbReference type="AlphaFoldDB" id="A0A0N4W3E1"/>
<dbReference type="STRING" id="6290.A0A0N4W3E1"/>
<protein>
    <submittedName>
        <fullName evidence="3">Transposase</fullName>
    </submittedName>
</protein>
<sequence>GSNLSIASNPDSEVAKVSATTDNGEVRRSVHFGDRLLDDLMNTFCDRLQAACPRKIDGCLAIQFVMVIASFIDDEITAIVCTKFSGYVFEPQSLKTLVNVGRPAHQIIFDPDRVHYVVVDYDPQTKIVVLYDSLVEKDSNATHLVRRAVMRQSVKIPFKSEFNSYISAVVWSLTIGWVIIMDKAFSIKRSGMRLAFDLHSQ</sequence>
<dbReference type="WBParaSite" id="HPLM_0000432701-mRNA-1">
    <property type="protein sequence ID" value="HPLM_0000432701-mRNA-1"/>
    <property type="gene ID" value="HPLM_0000432701"/>
</dbReference>
<evidence type="ECO:0000313" key="3">
    <source>
        <dbReference type="WBParaSite" id="HPLM_0000432701-mRNA-1"/>
    </source>
</evidence>
<name>A0A0N4W3E1_HAEPC</name>
<gene>
    <name evidence="1" type="ORF">HPLM_LOCUS4319</name>
</gene>
<dbReference type="EMBL" id="UZAF01016199">
    <property type="protein sequence ID" value="VDO22959.1"/>
    <property type="molecule type" value="Genomic_DNA"/>
</dbReference>
<dbReference type="Proteomes" id="UP000268014">
    <property type="component" value="Unassembled WGS sequence"/>
</dbReference>
<dbReference type="OrthoDB" id="5825090at2759"/>
<reference evidence="3" key="1">
    <citation type="submission" date="2017-02" db="UniProtKB">
        <authorList>
            <consortium name="WormBaseParasite"/>
        </authorList>
    </citation>
    <scope>IDENTIFICATION</scope>
</reference>